<dbReference type="PANTHER" id="PTHR13817:SF73">
    <property type="entry name" value="FIBRONECTIN TYPE-III DOMAIN-CONTAINING PROTEIN"/>
    <property type="match status" value="1"/>
</dbReference>
<dbReference type="InterPro" id="IPR013783">
    <property type="entry name" value="Ig-like_fold"/>
</dbReference>
<evidence type="ECO:0000256" key="2">
    <source>
        <dbReference type="ARBA" id="ARBA00023295"/>
    </source>
</evidence>
<organism evidence="6 7">
    <name type="scientific">Micromonospora echinofusca</name>
    <dbReference type="NCBI Taxonomy" id="47858"/>
    <lineage>
        <taxon>Bacteria</taxon>
        <taxon>Bacillati</taxon>
        <taxon>Actinomycetota</taxon>
        <taxon>Actinomycetes</taxon>
        <taxon>Micromonosporales</taxon>
        <taxon>Micromonosporaceae</taxon>
        <taxon>Micromonospora</taxon>
    </lineage>
</organism>
<keyword evidence="7" id="KW-1185">Reference proteome</keyword>
<dbReference type="InterPro" id="IPR036116">
    <property type="entry name" value="FN3_sf"/>
</dbReference>
<reference evidence="6 7" key="1">
    <citation type="submission" date="2019-12" db="EMBL/GenBank/DDBJ databases">
        <title>Whole genome sequencing of endophytic Actinobacterium Micromonospora sp. MPMI6T.</title>
        <authorList>
            <person name="Evv R."/>
            <person name="Podile A.R."/>
        </authorList>
    </citation>
    <scope>NUCLEOTIDE SEQUENCE [LARGE SCALE GENOMIC DNA]</scope>
    <source>
        <strain evidence="6 7">MPMI6</strain>
    </source>
</reference>
<feature type="signal peptide" evidence="4">
    <location>
        <begin position="1"/>
        <end position="25"/>
    </location>
</feature>
<dbReference type="Pfam" id="PF00041">
    <property type="entry name" value="fn3"/>
    <property type="match status" value="4"/>
</dbReference>
<feature type="domain" description="Fibronectin type-III" evidence="5">
    <location>
        <begin position="1223"/>
        <end position="1319"/>
    </location>
</feature>
<feature type="domain" description="Fibronectin type-III" evidence="5">
    <location>
        <begin position="1042"/>
        <end position="1130"/>
    </location>
</feature>
<evidence type="ECO:0000256" key="4">
    <source>
        <dbReference type="SAM" id="SignalP"/>
    </source>
</evidence>
<dbReference type="CDD" id="cd00063">
    <property type="entry name" value="FN3"/>
    <property type="match status" value="9"/>
</dbReference>
<keyword evidence="4" id="KW-0732">Signal</keyword>
<dbReference type="Proteomes" id="UP000823521">
    <property type="component" value="Unassembled WGS sequence"/>
</dbReference>
<evidence type="ECO:0000313" key="6">
    <source>
        <dbReference type="EMBL" id="MBO4205654.1"/>
    </source>
</evidence>
<protein>
    <recommendedName>
        <fullName evidence="5">Fibronectin type-III domain-containing protein</fullName>
    </recommendedName>
</protein>
<name>A0ABS3VMP8_MICEH</name>
<feature type="domain" description="Fibronectin type-III" evidence="5">
    <location>
        <begin position="665"/>
        <end position="756"/>
    </location>
</feature>
<feature type="domain" description="Fibronectin type-III" evidence="5">
    <location>
        <begin position="946"/>
        <end position="1039"/>
    </location>
</feature>
<feature type="domain" description="Fibronectin type-III" evidence="5">
    <location>
        <begin position="569"/>
        <end position="662"/>
    </location>
</feature>
<dbReference type="Gene3D" id="2.60.40.10">
    <property type="entry name" value="Immunoglobulins"/>
    <property type="match status" value="10"/>
</dbReference>
<comment type="caution">
    <text evidence="6">The sequence shown here is derived from an EMBL/GenBank/DDBJ whole genome shotgun (WGS) entry which is preliminary data.</text>
</comment>
<dbReference type="EMBL" id="WVUH01000032">
    <property type="protein sequence ID" value="MBO4205654.1"/>
    <property type="molecule type" value="Genomic_DNA"/>
</dbReference>
<feature type="domain" description="Fibronectin type-III" evidence="5">
    <location>
        <begin position="855"/>
        <end position="945"/>
    </location>
</feature>
<gene>
    <name evidence="6" type="ORF">GSF22_06480</name>
</gene>
<dbReference type="SUPFAM" id="SSF49265">
    <property type="entry name" value="Fibronectin type III"/>
    <property type="match status" value="6"/>
</dbReference>
<dbReference type="SMART" id="SM00060">
    <property type="entry name" value="FN3"/>
    <property type="match status" value="10"/>
</dbReference>
<sequence>MRRSTTWRRRAATLAVAVLAGSLLSVTGPDSDQARAALPTGGMTASAINTMFNTYGDAGGHWTGADATASVPLPDGRLVWLFSDTFLGTVNPDGSRARDTPMVNNTMVVQDGTSLVSTRHGGTTALPEALVKPAQQGEYFWVADGTVENGSLKVLYNRYRHSGTGNLDFELTGNALVTFALPALTVSSVVDLPLGSTIGWGSAILEDGAYTYVYGTSSSADKLKFAHLARVPAGGLGGAWQFWTGSGWSATEADAARILSGVGTNFGMQKVGSQYVLITHENNLVFDPQYVAYTAPAASGPFTGPAQLFTAPEQEPGKPIITYDARLHPVLARSGKLLVSYNVNSLVNDDNYTDARLYRPRFVEVDWPRPAPDPATLPAAPAGFTAAVDNSGIARLGWQSVPGATGYRVHRRDTTAGQTHFARLPSAVTGTSTQVGHLTDGHRYEFKVTAENTVGEGPASPVLAVVPEIVAPPAPANVTATADAAGRITLTWSAVPTVWNYEVFRRDVTAADDEFTFVTRLGPDVVSHVMEGLEHNHEYEFHVTAHHGGGVSPPSALARATAVYTLPGAPTNLTATPNTSDGTIRLTWTEPGPNVWYLVYQRDVTAGHTEFHQLPLPVTVGTSLTASFLIHNHVYEFKVSATNRAGEGPTTPVVSATATYPKPAAPTGLVATAGDGQVTLSWTASTTPNVWYDVYQRNVTAGETSLTKLPLPITTCCTMQAALLTNGDTYEFKVVSTSQGGASTTGPTVQATPRLPLPGQVTGLSTTSNSNGTIRVSWTAPGENLWFDVYQRDVTAGQTTFTKLALPVTECCTFTAGALTHNHVYEFKIAATNASGAGPLSAPVQGTSRYSLPTAPTNMRAESAGDGMIALDWDAPTADGYLYWIYYRDATAGQGFTKGIWPTERTWAELGPYVHGHVYEFKVAAENQAGYGPTSAVVQVTAKGGLPAAPTGLTATAGNGQATLSWTASTTGNVTYNVYQRNASANGSWQKLALPVTGTSMTAAYLANGSTYEFKVSASNASGTGGFSNVASARPMPPPPSPASGLTATPGDGKVTLRWTASPTPNVSYWVELRSNGGSWRRLPVALSTCCTYTVNILTNGITYDFRLFAVNITSESGASNIASARPMPPTPQAPTGLTATPGDGKAYLSWTASPTPNVGYWVELRSYGGNWQRLPVALSSCCTYTVEMLWNGRPYDFRLFATNLAGDSLPSNTAKVTPMPPFPDAPRLHTPLGSTGKVNLAWDHSTTNGAWYWIYYRNASRGQVLWSKLSNPTDKPYAVLWGMFTAGDAYDFKVTAYNVAGENDSNVEMGVPHRFLPSGDPTRWKNHLNRANLMAGSYAYTKGMSCQNDYKQIVCFGPPPNLTGQPMTVGDYFFYPGNAAGLEIEVAEETMRRAQMRRYYGASIANSKGPDLLRHEAIHSEQWADVSSWGTFAEDYAAQSAYSEATTGSPACNNIYEMQANLFWGGYSRYPSGGSCN</sequence>
<evidence type="ECO:0000259" key="5">
    <source>
        <dbReference type="PROSITE" id="PS50853"/>
    </source>
</evidence>
<dbReference type="RefSeq" id="WP_208811842.1">
    <property type="nucleotide sequence ID" value="NZ_WVUH01000032.1"/>
</dbReference>
<feature type="chain" id="PRO_5046659879" description="Fibronectin type-III domain-containing protein" evidence="4">
    <location>
        <begin position="26"/>
        <end position="1478"/>
    </location>
</feature>
<dbReference type="InterPro" id="IPR003961">
    <property type="entry name" value="FN3_dom"/>
</dbReference>
<evidence type="ECO:0000313" key="7">
    <source>
        <dbReference type="Proteomes" id="UP000823521"/>
    </source>
</evidence>
<keyword evidence="3" id="KW-0119">Carbohydrate metabolism</keyword>
<feature type="domain" description="Fibronectin type-III" evidence="5">
    <location>
        <begin position="757"/>
        <end position="851"/>
    </location>
</feature>
<keyword evidence="1" id="KW-0677">Repeat</keyword>
<proteinExistence type="predicted"/>
<keyword evidence="3" id="KW-0624">Polysaccharide degradation</keyword>
<feature type="domain" description="Fibronectin type-III" evidence="5">
    <location>
        <begin position="380"/>
        <end position="473"/>
    </location>
</feature>
<evidence type="ECO:0000256" key="3">
    <source>
        <dbReference type="ARBA" id="ARBA00023326"/>
    </source>
</evidence>
<feature type="domain" description="Fibronectin type-III" evidence="5">
    <location>
        <begin position="1131"/>
        <end position="1222"/>
    </location>
</feature>
<dbReference type="PANTHER" id="PTHR13817">
    <property type="entry name" value="TITIN"/>
    <property type="match status" value="1"/>
</dbReference>
<accession>A0ABS3VMP8</accession>
<dbReference type="InterPro" id="IPR050964">
    <property type="entry name" value="Striated_Muscle_Regulatory"/>
</dbReference>
<keyword evidence="2" id="KW-0326">Glycosidase</keyword>
<dbReference type="PROSITE" id="PS50853">
    <property type="entry name" value="FN3"/>
    <property type="match status" value="10"/>
</dbReference>
<feature type="domain" description="Fibronectin type-III" evidence="5">
    <location>
        <begin position="474"/>
        <end position="568"/>
    </location>
</feature>
<keyword evidence="2" id="KW-0378">Hydrolase</keyword>
<evidence type="ECO:0000256" key="1">
    <source>
        <dbReference type="ARBA" id="ARBA00022737"/>
    </source>
</evidence>